<feature type="compositionally biased region" description="Low complexity" evidence="1">
    <location>
        <begin position="223"/>
        <end position="234"/>
    </location>
</feature>
<feature type="region of interest" description="Disordered" evidence="1">
    <location>
        <begin position="78"/>
        <end position="104"/>
    </location>
</feature>
<evidence type="ECO:0000313" key="2">
    <source>
        <dbReference type="EMBL" id="OSX63862.1"/>
    </source>
</evidence>
<organism evidence="2 3">
    <name type="scientific">Postia placenta MAD-698-R-SB12</name>
    <dbReference type="NCBI Taxonomy" id="670580"/>
    <lineage>
        <taxon>Eukaryota</taxon>
        <taxon>Fungi</taxon>
        <taxon>Dikarya</taxon>
        <taxon>Basidiomycota</taxon>
        <taxon>Agaricomycotina</taxon>
        <taxon>Agaricomycetes</taxon>
        <taxon>Polyporales</taxon>
        <taxon>Adustoporiaceae</taxon>
        <taxon>Rhodonia</taxon>
    </lineage>
</organism>
<feature type="region of interest" description="Disordered" evidence="1">
    <location>
        <begin position="177"/>
        <end position="284"/>
    </location>
</feature>
<dbReference type="GeneID" id="36329661"/>
<protein>
    <submittedName>
        <fullName evidence="2">Uncharacterized protein</fullName>
    </submittedName>
</protein>
<reference evidence="2 3" key="1">
    <citation type="submission" date="2017-04" db="EMBL/GenBank/DDBJ databases">
        <title>Genome Sequence of the Model Brown-Rot Fungus Postia placenta SB12.</title>
        <authorList>
            <consortium name="DOE Joint Genome Institute"/>
            <person name="Gaskell J."/>
            <person name="Kersten P."/>
            <person name="Larrondo L.F."/>
            <person name="Canessa P."/>
            <person name="Martinez D."/>
            <person name="Hibbett D."/>
            <person name="Schmoll M."/>
            <person name="Kubicek C.P."/>
            <person name="Martinez A.T."/>
            <person name="Yadav J."/>
            <person name="Master E."/>
            <person name="Magnuson J.K."/>
            <person name="James T."/>
            <person name="Yaver D."/>
            <person name="Berka R."/>
            <person name="Labutti K."/>
            <person name="Lipzen A."/>
            <person name="Aerts A."/>
            <person name="Barry K."/>
            <person name="Henrissat B."/>
            <person name="Blanchette R."/>
            <person name="Grigoriev I."/>
            <person name="Cullen D."/>
        </authorList>
    </citation>
    <scope>NUCLEOTIDE SEQUENCE [LARGE SCALE GENOMIC DNA]</scope>
    <source>
        <strain evidence="2 3">MAD-698-R-SB12</strain>
    </source>
</reference>
<gene>
    <name evidence="2" type="ORF">POSPLADRAFT_1136680</name>
</gene>
<proteinExistence type="predicted"/>
<dbReference type="RefSeq" id="XP_024340656.1">
    <property type="nucleotide sequence ID" value="XM_024484712.1"/>
</dbReference>
<dbReference type="PRINTS" id="PR01217">
    <property type="entry name" value="PRICHEXTENSN"/>
</dbReference>
<evidence type="ECO:0000313" key="3">
    <source>
        <dbReference type="Proteomes" id="UP000194127"/>
    </source>
</evidence>
<accession>A0A1X6N5W6</accession>
<dbReference type="STRING" id="670580.A0A1X6N5W6"/>
<dbReference type="Proteomes" id="UP000194127">
    <property type="component" value="Unassembled WGS sequence"/>
</dbReference>
<dbReference type="OrthoDB" id="2359117at2759"/>
<evidence type="ECO:0000256" key="1">
    <source>
        <dbReference type="SAM" id="MobiDB-lite"/>
    </source>
</evidence>
<keyword evidence="3" id="KW-1185">Reference proteome</keyword>
<feature type="compositionally biased region" description="Pro residues" evidence="1">
    <location>
        <begin position="188"/>
        <end position="205"/>
    </location>
</feature>
<name>A0A1X6N5W6_9APHY</name>
<feature type="compositionally biased region" description="Pro residues" evidence="1">
    <location>
        <begin position="264"/>
        <end position="279"/>
    </location>
</feature>
<sequence>MTPERAKANYYARLKVEHGWQRQNLNEVENLYFRHTHMHRPPPIIPAGGRRTAGLSLASASSTSNTLSPVNEPRLNPPAHAILPDSQFTGTAGQGTDPFPPQASVSLAPIYQSHTQLRTVGAAQIGGPSIGTGSNGHFVAHAQSVATPSTPSSSAAAFQLAAPPPFGYPPAMPPQSFAYAHPSHTPSSMPPTIPYSPPPTAPPNGPNSRHTVSPHLPEPPQQPQQSPHAQQGQQQRRRRRQPQAPGQHPQFRPIAPATTRPQGSPAPAPAPAPPSPAPAPAMLNFPPTQGSGMTYDTFWSSHSSLSAQTFRNVILNSAALFAPPPQGEQMQPQGMGEPTDSQLGAAYPNSAMHSDALNLNGMTWPS</sequence>
<dbReference type="AlphaFoldDB" id="A0A1X6N5W6"/>
<dbReference type="EMBL" id="KZ110594">
    <property type="protein sequence ID" value="OSX63862.1"/>
    <property type="molecule type" value="Genomic_DNA"/>
</dbReference>